<sequence length="131" mass="14183">MASHEASGGGGGGVVVAVVVVVVVGEASERRWKADTHPTSFVRNSDHSVLIPKKFPPLTESGVSSRTASQRACEGPGLTLRRSVMLVQKVRWVCEAGRQTRTRAQRGIGGRLKDRLHLSPENTSLLHDRHI</sequence>
<evidence type="ECO:0000256" key="1">
    <source>
        <dbReference type="SAM" id="Phobius"/>
    </source>
</evidence>
<organism evidence="2 3">
    <name type="scientific">Portunus trituberculatus</name>
    <name type="common">Swimming crab</name>
    <name type="synonym">Neptunus trituberculatus</name>
    <dbReference type="NCBI Taxonomy" id="210409"/>
    <lineage>
        <taxon>Eukaryota</taxon>
        <taxon>Metazoa</taxon>
        <taxon>Ecdysozoa</taxon>
        <taxon>Arthropoda</taxon>
        <taxon>Crustacea</taxon>
        <taxon>Multicrustacea</taxon>
        <taxon>Malacostraca</taxon>
        <taxon>Eumalacostraca</taxon>
        <taxon>Eucarida</taxon>
        <taxon>Decapoda</taxon>
        <taxon>Pleocyemata</taxon>
        <taxon>Brachyura</taxon>
        <taxon>Eubrachyura</taxon>
        <taxon>Portunoidea</taxon>
        <taxon>Portunidae</taxon>
        <taxon>Portuninae</taxon>
        <taxon>Portunus</taxon>
    </lineage>
</organism>
<proteinExistence type="predicted"/>
<dbReference type="EMBL" id="VSRR010015471">
    <property type="protein sequence ID" value="MPC58214.1"/>
    <property type="molecule type" value="Genomic_DNA"/>
</dbReference>
<feature type="transmembrane region" description="Helical" evidence="1">
    <location>
        <begin position="6"/>
        <end position="24"/>
    </location>
</feature>
<reference evidence="2 3" key="1">
    <citation type="submission" date="2019-05" db="EMBL/GenBank/DDBJ databases">
        <title>Another draft genome of Portunus trituberculatus and its Hox gene families provides insights of decapod evolution.</title>
        <authorList>
            <person name="Jeong J.-H."/>
            <person name="Song I."/>
            <person name="Kim S."/>
            <person name="Choi T."/>
            <person name="Kim D."/>
            <person name="Ryu S."/>
            <person name="Kim W."/>
        </authorList>
    </citation>
    <scope>NUCLEOTIDE SEQUENCE [LARGE SCALE GENOMIC DNA]</scope>
    <source>
        <tissue evidence="2">Muscle</tissue>
    </source>
</reference>
<evidence type="ECO:0000313" key="3">
    <source>
        <dbReference type="Proteomes" id="UP000324222"/>
    </source>
</evidence>
<keyword evidence="1" id="KW-0472">Membrane</keyword>
<keyword evidence="3" id="KW-1185">Reference proteome</keyword>
<evidence type="ECO:0000313" key="2">
    <source>
        <dbReference type="EMBL" id="MPC58214.1"/>
    </source>
</evidence>
<keyword evidence="1" id="KW-0812">Transmembrane</keyword>
<protein>
    <submittedName>
        <fullName evidence="2">Uncharacterized protein</fullName>
    </submittedName>
</protein>
<gene>
    <name evidence="2" type="ORF">E2C01_052210</name>
</gene>
<dbReference type="AlphaFoldDB" id="A0A5B7GNS5"/>
<dbReference type="Proteomes" id="UP000324222">
    <property type="component" value="Unassembled WGS sequence"/>
</dbReference>
<comment type="caution">
    <text evidence="2">The sequence shown here is derived from an EMBL/GenBank/DDBJ whole genome shotgun (WGS) entry which is preliminary data.</text>
</comment>
<name>A0A5B7GNS5_PORTR</name>
<keyword evidence="1" id="KW-1133">Transmembrane helix</keyword>
<accession>A0A5B7GNS5</accession>